<protein>
    <submittedName>
        <fullName evidence="13">ABC transporter, ATP-binding protein</fullName>
    </submittedName>
</protein>
<evidence type="ECO:0000259" key="12">
    <source>
        <dbReference type="PROSITE" id="PS50893"/>
    </source>
</evidence>
<comment type="subcellular location">
    <subcellularLocation>
        <location evidence="1">Membrane</location>
        <topology evidence="1">Multi-pass membrane protein</topology>
    </subcellularLocation>
</comment>
<name>A0A919SW44_9ACTN</name>
<evidence type="ECO:0000259" key="11">
    <source>
        <dbReference type="PROSITE" id="PS50006"/>
    </source>
</evidence>
<evidence type="ECO:0000256" key="8">
    <source>
        <dbReference type="ARBA" id="ARBA00023136"/>
    </source>
</evidence>
<dbReference type="PANTHER" id="PTHR48041:SF139">
    <property type="entry name" value="PROTEIN SCARLET"/>
    <property type="match status" value="1"/>
</dbReference>
<evidence type="ECO:0000256" key="5">
    <source>
        <dbReference type="ARBA" id="ARBA00022741"/>
    </source>
</evidence>
<dbReference type="PROSITE" id="PS50006">
    <property type="entry name" value="FHA_DOMAIN"/>
    <property type="match status" value="1"/>
</dbReference>
<dbReference type="Pfam" id="PF00005">
    <property type="entry name" value="ABC_tran"/>
    <property type="match status" value="1"/>
</dbReference>
<keyword evidence="7 10" id="KW-1133">Transmembrane helix</keyword>
<evidence type="ECO:0000256" key="9">
    <source>
        <dbReference type="SAM" id="MobiDB-lite"/>
    </source>
</evidence>
<dbReference type="InterPro" id="IPR017871">
    <property type="entry name" value="ABC_transporter-like_CS"/>
</dbReference>
<feature type="region of interest" description="Disordered" evidence="9">
    <location>
        <begin position="478"/>
        <end position="500"/>
    </location>
</feature>
<dbReference type="Pfam" id="PF01061">
    <property type="entry name" value="ABC2_membrane"/>
    <property type="match status" value="1"/>
</dbReference>
<evidence type="ECO:0000256" key="2">
    <source>
        <dbReference type="ARBA" id="ARBA00022448"/>
    </source>
</evidence>
<dbReference type="InterPro" id="IPR050352">
    <property type="entry name" value="ABCG_transporters"/>
</dbReference>
<keyword evidence="3" id="KW-0597">Phosphoprotein</keyword>
<dbReference type="EMBL" id="BOQP01000039">
    <property type="protein sequence ID" value="GIM79567.1"/>
    <property type="molecule type" value="Genomic_DNA"/>
</dbReference>
<gene>
    <name evidence="13" type="ORF">Aco04nite_66170</name>
</gene>
<feature type="transmembrane region" description="Helical" evidence="10">
    <location>
        <begin position="598"/>
        <end position="621"/>
    </location>
</feature>
<proteinExistence type="predicted"/>
<feature type="domain" description="FHA" evidence="11">
    <location>
        <begin position="134"/>
        <end position="191"/>
    </location>
</feature>
<dbReference type="SUPFAM" id="SSF52540">
    <property type="entry name" value="P-loop containing nucleoside triphosphate hydrolases"/>
    <property type="match status" value="1"/>
</dbReference>
<dbReference type="SMART" id="SM00382">
    <property type="entry name" value="AAA"/>
    <property type="match status" value="1"/>
</dbReference>
<dbReference type="CDD" id="cd00060">
    <property type="entry name" value="FHA"/>
    <property type="match status" value="1"/>
</dbReference>
<dbReference type="Gene3D" id="3.40.50.300">
    <property type="entry name" value="P-loop containing nucleotide triphosphate hydrolases"/>
    <property type="match status" value="1"/>
</dbReference>
<dbReference type="GO" id="GO:0016887">
    <property type="term" value="F:ATP hydrolysis activity"/>
    <property type="evidence" value="ECO:0007669"/>
    <property type="project" value="InterPro"/>
</dbReference>
<dbReference type="PANTHER" id="PTHR48041">
    <property type="entry name" value="ABC TRANSPORTER G FAMILY MEMBER 28"/>
    <property type="match status" value="1"/>
</dbReference>
<dbReference type="InterPro" id="IPR027417">
    <property type="entry name" value="P-loop_NTPase"/>
</dbReference>
<evidence type="ECO:0000313" key="13">
    <source>
        <dbReference type="EMBL" id="GIM79567.1"/>
    </source>
</evidence>
<evidence type="ECO:0000313" key="14">
    <source>
        <dbReference type="Proteomes" id="UP000680865"/>
    </source>
</evidence>
<keyword evidence="4 10" id="KW-0812">Transmembrane</keyword>
<keyword evidence="8 10" id="KW-0472">Membrane</keyword>
<keyword evidence="6 13" id="KW-0067">ATP-binding</keyword>
<dbReference type="PROSITE" id="PS50893">
    <property type="entry name" value="ABC_TRANSPORTER_2"/>
    <property type="match status" value="1"/>
</dbReference>
<keyword evidence="14" id="KW-1185">Reference proteome</keyword>
<evidence type="ECO:0000256" key="1">
    <source>
        <dbReference type="ARBA" id="ARBA00004141"/>
    </source>
</evidence>
<dbReference type="SUPFAM" id="SSF49879">
    <property type="entry name" value="SMAD/FHA domain"/>
    <property type="match status" value="1"/>
</dbReference>
<feature type="transmembrane region" description="Helical" evidence="10">
    <location>
        <begin position="738"/>
        <end position="760"/>
    </location>
</feature>
<feature type="transmembrane region" description="Helical" evidence="10">
    <location>
        <begin position="670"/>
        <end position="691"/>
    </location>
</feature>
<dbReference type="PROSITE" id="PS00211">
    <property type="entry name" value="ABC_TRANSPORTER_1"/>
    <property type="match status" value="1"/>
</dbReference>
<dbReference type="Proteomes" id="UP000680865">
    <property type="component" value="Unassembled WGS sequence"/>
</dbReference>
<evidence type="ECO:0000256" key="10">
    <source>
        <dbReference type="SAM" id="Phobius"/>
    </source>
</evidence>
<feature type="transmembrane region" description="Helical" evidence="10">
    <location>
        <begin position="641"/>
        <end position="663"/>
    </location>
</feature>
<dbReference type="CDD" id="cd03225">
    <property type="entry name" value="ABC_cobalt_CbiO_domain1"/>
    <property type="match status" value="1"/>
</dbReference>
<feature type="domain" description="ABC transporter" evidence="12">
    <location>
        <begin position="237"/>
        <end position="474"/>
    </location>
</feature>
<reference evidence="13" key="1">
    <citation type="submission" date="2021-03" db="EMBL/GenBank/DDBJ databases">
        <title>Whole genome shotgun sequence of Actinoplanes consettensis NBRC 14913.</title>
        <authorList>
            <person name="Komaki H."/>
            <person name="Tamura T."/>
        </authorList>
    </citation>
    <scope>NUCLEOTIDE SEQUENCE</scope>
    <source>
        <strain evidence="13">NBRC 14913</strain>
    </source>
</reference>
<evidence type="ECO:0000256" key="3">
    <source>
        <dbReference type="ARBA" id="ARBA00022553"/>
    </source>
</evidence>
<dbReference type="InterPro" id="IPR003593">
    <property type="entry name" value="AAA+_ATPase"/>
</dbReference>
<accession>A0A919SW44</accession>
<organism evidence="13 14">
    <name type="scientific">Winogradskya consettensis</name>
    <dbReference type="NCBI Taxonomy" id="113560"/>
    <lineage>
        <taxon>Bacteria</taxon>
        <taxon>Bacillati</taxon>
        <taxon>Actinomycetota</taxon>
        <taxon>Actinomycetes</taxon>
        <taxon>Micromonosporales</taxon>
        <taxon>Micromonosporaceae</taxon>
        <taxon>Winogradskya</taxon>
    </lineage>
</organism>
<dbReference type="RefSeq" id="WP_213001119.1">
    <property type="nucleotide sequence ID" value="NZ_BAAATW010000001.1"/>
</dbReference>
<dbReference type="InterPro" id="IPR008984">
    <property type="entry name" value="SMAD_FHA_dom_sf"/>
</dbReference>
<dbReference type="GO" id="GO:0005524">
    <property type="term" value="F:ATP binding"/>
    <property type="evidence" value="ECO:0007669"/>
    <property type="project" value="UniProtKB-KW"/>
</dbReference>
<dbReference type="InterPro" id="IPR015856">
    <property type="entry name" value="ABC_transpr_CbiO/EcfA_su"/>
</dbReference>
<comment type="caution">
    <text evidence="13">The sequence shown here is derived from an EMBL/GenBank/DDBJ whole genome shotgun (WGS) entry which is preliminary data.</text>
</comment>
<dbReference type="InterPro" id="IPR013525">
    <property type="entry name" value="ABC2_TM"/>
</dbReference>
<keyword evidence="2" id="KW-0813">Transport</keyword>
<sequence>METRNDPVLVLNLGAADITLPADDVHYLFQDGPLLRIGRTADDGPGQRLGHFVPMLGRWYFHADNVPAARVLRIDGGPVTNVRQKLDRDRPTSIGLLSSAPTGPFHPRTPLEVEAPRLPAKIRDDKPSRGARRYVIGRTGTHADISIDDPLVRARHATVRVDGLGRWWISGELYVGGVRQMSATLSEGEVFVIGQTAVTVSAELLGGTARMPDPVAGVREVVPGARRPSTAETGLSVRLDGVTVYGHQNRKRLDNVTISIDPGQVVAVVGPSGAGKSSLIKVLMGELAEQQGTVQLGPGNGLRTDPELRRRQVRYVPQGDDGLFGTLTVRETLTYAARLRAAADTSAAEVKDRVAQVLDRLGLDQLGDHPVDDISGGQKRRVSIGTELVGDPQLLLLDEPTSGLDPGKDRDIMRSLREVAATYHCTVIIVTHATEHLGYVDKVVTIGRGGRVRDAGPPGSVLATLRQPTWADLMVELDQDPKPGNQRNTPPPGITRTRSAPPLRWKLTGLPTLLHRQLMLTARRGRGTLAVLFLVPLICTGLAVAASDGGLRPSAAIGSVLSILVTVAALTGASLTYPDIVNDEGKLHRDFRVGVEALPIALSKALVFTGVCAVLAGVVSVEFTLLRDLPPDAYGLPPFGMLYAVVLLTMLASMGAGLFISACSPSLERAVTWSTLLAVLQVALSGTLFHLDGVLGIVTRILPARLGLAAMASYTDFNSYRGPALYTDALWNAGATRFWLLVFGLVLTLAVAVWASVLVLHRRWTR</sequence>
<feature type="transmembrane region" description="Helical" evidence="10">
    <location>
        <begin position="529"/>
        <end position="547"/>
    </location>
</feature>
<dbReference type="Pfam" id="PF00498">
    <property type="entry name" value="FHA"/>
    <property type="match status" value="1"/>
</dbReference>
<evidence type="ECO:0000256" key="6">
    <source>
        <dbReference type="ARBA" id="ARBA00022840"/>
    </source>
</evidence>
<evidence type="ECO:0000256" key="7">
    <source>
        <dbReference type="ARBA" id="ARBA00022989"/>
    </source>
</evidence>
<dbReference type="InterPro" id="IPR003439">
    <property type="entry name" value="ABC_transporter-like_ATP-bd"/>
</dbReference>
<dbReference type="GO" id="GO:0140359">
    <property type="term" value="F:ABC-type transporter activity"/>
    <property type="evidence" value="ECO:0007669"/>
    <property type="project" value="InterPro"/>
</dbReference>
<dbReference type="GO" id="GO:0016020">
    <property type="term" value="C:membrane"/>
    <property type="evidence" value="ECO:0007669"/>
    <property type="project" value="UniProtKB-SubCell"/>
</dbReference>
<dbReference type="Gene3D" id="2.60.200.20">
    <property type="match status" value="1"/>
</dbReference>
<dbReference type="AlphaFoldDB" id="A0A919SW44"/>
<keyword evidence="5" id="KW-0547">Nucleotide-binding</keyword>
<dbReference type="InterPro" id="IPR000253">
    <property type="entry name" value="FHA_dom"/>
</dbReference>
<evidence type="ECO:0000256" key="4">
    <source>
        <dbReference type="ARBA" id="ARBA00022692"/>
    </source>
</evidence>
<feature type="transmembrane region" description="Helical" evidence="10">
    <location>
        <begin position="553"/>
        <end position="577"/>
    </location>
</feature>